<dbReference type="InterPro" id="IPR001223">
    <property type="entry name" value="Glyco_hydro18_cat"/>
</dbReference>
<dbReference type="OrthoDB" id="7183084at2"/>
<sequence>MKTKQFFGLIMLTGLFVSCDFPTAGEEEIVEEQQNFSALKAYKKSDHQMMAAYFRTWRDRATEPGNRTSMKELPDSLDIAIVFPAYTPPENAFWDSLTSSYIPHLRERGTKVIMTIGQGILVDDTYENTEEGYEKKAGEIYAMVMNYDLDGLDVDVEGDLSDTDLQKAIGVFRALSARLGPESGTGKLLVLDSNSPVASGGEYGRRNIDLIVGVYEYIDYFFLQAYGRSVSGIATPLQTLQARIPGFDTRKFFVGFSFYEERGARWGDVSTPLEGSRAYDYATWQPETGEKGGIFSYAVDRDGVPQGEDEILPTDYPVTRALISAMNPPSADTMP</sequence>
<evidence type="ECO:0000256" key="2">
    <source>
        <dbReference type="ARBA" id="ARBA00012566"/>
    </source>
</evidence>
<dbReference type="PROSITE" id="PS51257">
    <property type="entry name" value="PROKAR_LIPOPROTEIN"/>
    <property type="match status" value="1"/>
</dbReference>
<dbReference type="InterPro" id="IPR057016">
    <property type="entry name" value="EndoS_F2-like_TIM-barrel"/>
</dbReference>
<dbReference type="STRING" id="1150368.SAMN02927921_00489"/>
<dbReference type="AlphaFoldDB" id="A0A1K1M968"/>
<keyword evidence="5" id="KW-0326">Glycosidase</keyword>
<reference evidence="8 9" key="1">
    <citation type="submission" date="2016-11" db="EMBL/GenBank/DDBJ databases">
        <authorList>
            <person name="Jaros S."/>
            <person name="Januszkiewicz K."/>
            <person name="Wedrychowicz H."/>
        </authorList>
    </citation>
    <scope>NUCLEOTIDE SEQUENCE [LARGE SCALE GENOMIC DNA]</scope>
    <source>
        <strain evidence="8 9">CGMCC 1.12145</strain>
    </source>
</reference>
<keyword evidence="9" id="KW-1185">Reference proteome</keyword>
<evidence type="ECO:0000256" key="1">
    <source>
        <dbReference type="ARBA" id="ARBA00009336"/>
    </source>
</evidence>
<evidence type="ECO:0000256" key="3">
    <source>
        <dbReference type="ARBA" id="ARBA00022729"/>
    </source>
</evidence>
<dbReference type="EMBL" id="FPJE01000002">
    <property type="protein sequence ID" value="SFW19684.1"/>
    <property type="molecule type" value="Genomic_DNA"/>
</dbReference>
<protein>
    <recommendedName>
        <fullName evidence="2">mannosyl-glycoprotein endo-beta-N-acetylglucosaminidase</fullName>
        <ecNumber evidence="2">3.2.1.96</ecNumber>
    </recommendedName>
</protein>
<gene>
    <name evidence="8" type="ORF">SAMN02927921_00489</name>
</gene>
<dbReference type="Pfam" id="PF23916">
    <property type="entry name" value="TIM-barrel_EndoS"/>
    <property type="match status" value="1"/>
</dbReference>
<comment type="catalytic activity">
    <reaction evidence="6">
        <text>an N(4)-(oligosaccharide-(1-&gt;3)-[oligosaccharide-(1-&gt;6)]-beta-D-Man-(1-&gt;4)-beta-D-GlcNAc-(1-&gt;4)-alpha-D-GlcNAc)-L-asparaginyl-[protein] + H2O = an oligosaccharide-(1-&gt;3)-[oligosaccharide-(1-&gt;6)]-beta-D-Man-(1-&gt;4)-D-GlcNAc + N(4)-(N-acetyl-beta-D-glucosaminyl)-L-asparaginyl-[protein]</text>
        <dbReference type="Rhea" id="RHEA:73067"/>
        <dbReference type="Rhea" id="RHEA-COMP:12603"/>
        <dbReference type="Rhea" id="RHEA-COMP:18176"/>
        <dbReference type="ChEBI" id="CHEBI:15377"/>
        <dbReference type="ChEBI" id="CHEBI:132248"/>
        <dbReference type="ChEBI" id="CHEBI:192714"/>
        <dbReference type="ChEBI" id="CHEBI:192715"/>
        <dbReference type="EC" id="3.2.1.96"/>
    </reaction>
</comment>
<dbReference type="PROSITE" id="PS51910">
    <property type="entry name" value="GH18_2"/>
    <property type="match status" value="1"/>
</dbReference>
<keyword evidence="4 8" id="KW-0378">Hydrolase</keyword>
<keyword evidence="3" id="KW-0732">Signal</keyword>
<dbReference type="Gene3D" id="3.20.20.80">
    <property type="entry name" value="Glycosidases"/>
    <property type="match status" value="1"/>
</dbReference>
<evidence type="ECO:0000313" key="8">
    <source>
        <dbReference type="EMBL" id="SFW19684.1"/>
    </source>
</evidence>
<evidence type="ECO:0000256" key="4">
    <source>
        <dbReference type="ARBA" id="ARBA00022801"/>
    </source>
</evidence>
<evidence type="ECO:0000256" key="5">
    <source>
        <dbReference type="ARBA" id="ARBA00023295"/>
    </source>
</evidence>
<evidence type="ECO:0000256" key="6">
    <source>
        <dbReference type="ARBA" id="ARBA00034414"/>
    </source>
</evidence>
<comment type="similarity">
    <text evidence="1">Belongs to the glycosyl hydrolase 18 family.</text>
</comment>
<feature type="domain" description="GH18" evidence="7">
    <location>
        <begin position="48"/>
        <end position="329"/>
    </location>
</feature>
<dbReference type="RefSeq" id="WP_072315779.1">
    <property type="nucleotide sequence ID" value="NZ_FPJE01000002.1"/>
</dbReference>
<dbReference type="InterPro" id="IPR017853">
    <property type="entry name" value="GH"/>
</dbReference>
<organism evidence="8 9">
    <name type="scientific">Sinomicrobium oceani</name>
    <dbReference type="NCBI Taxonomy" id="1150368"/>
    <lineage>
        <taxon>Bacteria</taxon>
        <taxon>Pseudomonadati</taxon>
        <taxon>Bacteroidota</taxon>
        <taxon>Flavobacteriia</taxon>
        <taxon>Flavobacteriales</taxon>
        <taxon>Flavobacteriaceae</taxon>
        <taxon>Sinomicrobium</taxon>
    </lineage>
</organism>
<name>A0A1K1M968_9FLAO</name>
<dbReference type="Proteomes" id="UP000182248">
    <property type="component" value="Unassembled WGS sequence"/>
</dbReference>
<accession>A0A1K1M968</accession>
<dbReference type="SUPFAM" id="SSF51445">
    <property type="entry name" value="(Trans)glycosidases"/>
    <property type="match status" value="1"/>
</dbReference>
<dbReference type="EC" id="3.2.1.96" evidence="2"/>
<dbReference type="GO" id="GO:0005975">
    <property type="term" value="P:carbohydrate metabolic process"/>
    <property type="evidence" value="ECO:0007669"/>
    <property type="project" value="InterPro"/>
</dbReference>
<evidence type="ECO:0000313" key="9">
    <source>
        <dbReference type="Proteomes" id="UP000182248"/>
    </source>
</evidence>
<evidence type="ECO:0000259" key="7">
    <source>
        <dbReference type="PROSITE" id="PS51910"/>
    </source>
</evidence>
<proteinExistence type="inferred from homology"/>
<dbReference type="GO" id="GO:0033925">
    <property type="term" value="F:mannosyl-glycoprotein endo-beta-N-acetylglucosaminidase activity"/>
    <property type="evidence" value="ECO:0007669"/>
    <property type="project" value="UniProtKB-EC"/>
</dbReference>